<dbReference type="STRING" id="307972.A0A2G8K7E7"/>
<dbReference type="InterPro" id="IPR036291">
    <property type="entry name" value="NAD(P)-bd_dom_sf"/>
</dbReference>
<protein>
    <recommendedName>
        <fullName evidence="4">15-oxoprostaglandin 13-reductase</fullName>
        <ecNumber evidence="2">1.3.1.48</ecNumber>
    </recommendedName>
    <alternativeName>
        <fullName evidence="4">15-oxoprostaglandin 13-reductase</fullName>
    </alternativeName>
</protein>
<dbReference type="Gene3D" id="3.40.50.720">
    <property type="entry name" value="NAD(P)-binding Rossmann-like Domain"/>
    <property type="match status" value="1"/>
</dbReference>
<sequence>MNEGDTMMGEVFGRVVESKDPNTKVGDLGLARPGWVTHAVVPGSSILKVPALPEGVPQSLALGTLGMPGLTAYFGILEVCEIKPTDTVYVNAAAGAVGSVVGQIAKLKGCRVIGAAGTEEKVKYLKSELGFDEAYNYKTVTPDKLKDELKKIAPDGIDVFFENVGGEASSVIYSHMNKDGRVAICGAISNYNSPGNSKPKEQPPPPHPPALGRVGQWEVPVIRIQGFLVTNFYAKRDPALKEMAGWVKEGKLKYREHVHKGFESMYDAFMALFTGKNTGKVVINI</sequence>
<evidence type="ECO:0000256" key="2">
    <source>
        <dbReference type="ARBA" id="ARBA00011981"/>
    </source>
</evidence>
<dbReference type="GO" id="GO:0006693">
    <property type="term" value="P:prostaglandin metabolic process"/>
    <property type="evidence" value="ECO:0007669"/>
    <property type="project" value="TreeGrafter"/>
</dbReference>
<dbReference type="Gene3D" id="3.90.180.10">
    <property type="entry name" value="Medium-chain alcohol dehydrogenases, catalytic domain"/>
    <property type="match status" value="1"/>
</dbReference>
<dbReference type="PANTHER" id="PTHR43205">
    <property type="entry name" value="PROSTAGLANDIN REDUCTASE"/>
    <property type="match status" value="1"/>
</dbReference>
<dbReference type="EMBL" id="MRZV01000814">
    <property type="protein sequence ID" value="PIK43927.1"/>
    <property type="molecule type" value="Genomic_DNA"/>
</dbReference>
<proteinExistence type="inferred from homology"/>
<dbReference type="PANTHER" id="PTHR43205:SF7">
    <property type="entry name" value="PROSTAGLANDIN REDUCTASE 1"/>
    <property type="match status" value="1"/>
</dbReference>
<keyword evidence="3" id="KW-0560">Oxidoreductase</keyword>
<evidence type="ECO:0000313" key="11">
    <source>
        <dbReference type="Proteomes" id="UP000230750"/>
    </source>
</evidence>
<dbReference type="InterPro" id="IPR041694">
    <property type="entry name" value="ADH_N_2"/>
</dbReference>
<dbReference type="EC" id="1.3.1.48" evidence="2"/>
<evidence type="ECO:0000256" key="4">
    <source>
        <dbReference type="ARBA" id="ARBA00033119"/>
    </source>
</evidence>
<accession>A0A2G8K7E7</accession>
<keyword evidence="11" id="KW-1185">Reference proteome</keyword>
<dbReference type="AlphaFoldDB" id="A0A2G8K7E7"/>
<gene>
    <name evidence="10" type="ORF">BSL78_19216</name>
</gene>
<dbReference type="SUPFAM" id="SSF51735">
    <property type="entry name" value="NAD(P)-binding Rossmann-fold domains"/>
    <property type="match status" value="1"/>
</dbReference>
<evidence type="ECO:0000256" key="1">
    <source>
        <dbReference type="ARBA" id="ARBA00010460"/>
    </source>
</evidence>
<dbReference type="InterPro" id="IPR045010">
    <property type="entry name" value="MDR_fam"/>
</dbReference>
<evidence type="ECO:0000313" key="10">
    <source>
        <dbReference type="EMBL" id="PIK43927.1"/>
    </source>
</evidence>
<reference evidence="10 11" key="1">
    <citation type="journal article" date="2017" name="PLoS Biol.">
        <title>The sea cucumber genome provides insights into morphological evolution and visceral regeneration.</title>
        <authorList>
            <person name="Zhang X."/>
            <person name="Sun L."/>
            <person name="Yuan J."/>
            <person name="Sun Y."/>
            <person name="Gao Y."/>
            <person name="Zhang L."/>
            <person name="Li S."/>
            <person name="Dai H."/>
            <person name="Hamel J.F."/>
            <person name="Liu C."/>
            <person name="Yu Y."/>
            <person name="Liu S."/>
            <person name="Lin W."/>
            <person name="Guo K."/>
            <person name="Jin S."/>
            <person name="Xu P."/>
            <person name="Storey K.B."/>
            <person name="Huan P."/>
            <person name="Zhang T."/>
            <person name="Zhou Y."/>
            <person name="Zhang J."/>
            <person name="Lin C."/>
            <person name="Li X."/>
            <person name="Xing L."/>
            <person name="Huo D."/>
            <person name="Sun M."/>
            <person name="Wang L."/>
            <person name="Mercier A."/>
            <person name="Li F."/>
            <person name="Yang H."/>
            <person name="Xiang J."/>
        </authorList>
    </citation>
    <scope>NUCLEOTIDE SEQUENCE [LARGE SCALE GENOMIC DNA]</scope>
    <source>
        <strain evidence="10">Shaxun</strain>
        <tissue evidence="10">Muscle</tissue>
    </source>
</reference>
<name>A0A2G8K7E7_STIJA</name>
<comment type="catalytic activity">
    <reaction evidence="5">
        <text>13,14-dihydro-15-oxo-prostaglandin F1alpha + NADP(+) = 15-oxoprostaglandin F1alpha + NADPH + H(+)</text>
        <dbReference type="Rhea" id="RHEA:50592"/>
        <dbReference type="ChEBI" id="CHEBI:15378"/>
        <dbReference type="ChEBI" id="CHEBI:57783"/>
        <dbReference type="ChEBI" id="CHEBI:58349"/>
        <dbReference type="ChEBI" id="CHEBI:79072"/>
        <dbReference type="ChEBI" id="CHEBI:133411"/>
    </reaction>
    <physiologicalReaction direction="right-to-left" evidence="5">
        <dbReference type="Rhea" id="RHEA:50594"/>
    </physiologicalReaction>
</comment>
<evidence type="ECO:0000256" key="3">
    <source>
        <dbReference type="ARBA" id="ARBA00023002"/>
    </source>
</evidence>
<dbReference type="FunFam" id="3.40.50.720:FF:000121">
    <property type="entry name" value="Prostaglandin reductase 2"/>
    <property type="match status" value="1"/>
</dbReference>
<dbReference type="SMART" id="SM00829">
    <property type="entry name" value="PKS_ER"/>
    <property type="match status" value="1"/>
</dbReference>
<comment type="catalytic activity">
    <reaction evidence="7">
        <text>13,14-dihydro-15-oxo-prostaglandin E1 + NADP(+) = 15-oxoprostaglandin E1 + NADPH + H(+)</text>
        <dbReference type="Rhea" id="RHEA:50584"/>
        <dbReference type="ChEBI" id="CHEBI:15378"/>
        <dbReference type="ChEBI" id="CHEBI:57401"/>
        <dbReference type="ChEBI" id="CHEBI:57783"/>
        <dbReference type="ChEBI" id="CHEBI:58349"/>
        <dbReference type="ChEBI" id="CHEBI:133408"/>
    </reaction>
    <physiologicalReaction direction="right-to-left" evidence="7">
        <dbReference type="Rhea" id="RHEA:50586"/>
    </physiologicalReaction>
</comment>
<feature type="region of interest" description="Disordered" evidence="8">
    <location>
        <begin position="193"/>
        <end position="212"/>
    </location>
</feature>
<feature type="domain" description="Enoyl reductase (ER)" evidence="9">
    <location>
        <begin position="4"/>
        <end position="283"/>
    </location>
</feature>
<evidence type="ECO:0000259" key="9">
    <source>
        <dbReference type="SMART" id="SM00829"/>
    </source>
</evidence>
<dbReference type="InterPro" id="IPR013149">
    <property type="entry name" value="ADH-like_C"/>
</dbReference>
<dbReference type="Proteomes" id="UP000230750">
    <property type="component" value="Unassembled WGS sequence"/>
</dbReference>
<evidence type="ECO:0000256" key="5">
    <source>
        <dbReference type="ARBA" id="ARBA00047878"/>
    </source>
</evidence>
<dbReference type="GO" id="GO:0047522">
    <property type="term" value="F:15-oxoprostaglandin 13-reductase [NAD(P)+] activity"/>
    <property type="evidence" value="ECO:0007669"/>
    <property type="project" value="UniProtKB-EC"/>
</dbReference>
<dbReference type="OrthoDB" id="809632at2759"/>
<comment type="caution">
    <text evidence="10">The sequence shown here is derived from an EMBL/GenBank/DDBJ whole genome shotgun (WGS) entry which is preliminary data.</text>
</comment>
<evidence type="ECO:0000256" key="7">
    <source>
        <dbReference type="ARBA" id="ARBA00049070"/>
    </source>
</evidence>
<dbReference type="Pfam" id="PF00107">
    <property type="entry name" value="ADH_zinc_N"/>
    <property type="match status" value="1"/>
</dbReference>
<comment type="catalytic activity">
    <reaction evidence="6">
        <text>13,14-dihydro-15-oxo-PGF2alpha + NADP(+) = 15-oxoprostaglandin F2alpha + NADPH + H(+)</text>
        <dbReference type="Rhea" id="RHEA:50588"/>
        <dbReference type="ChEBI" id="CHEBI:15378"/>
        <dbReference type="ChEBI" id="CHEBI:57783"/>
        <dbReference type="ChEBI" id="CHEBI:58349"/>
        <dbReference type="ChEBI" id="CHEBI:133374"/>
        <dbReference type="ChEBI" id="CHEBI:133409"/>
    </reaction>
    <physiologicalReaction direction="right-to-left" evidence="6">
        <dbReference type="Rhea" id="RHEA:50590"/>
    </physiologicalReaction>
</comment>
<organism evidence="10 11">
    <name type="scientific">Stichopus japonicus</name>
    <name type="common">Sea cucumber</name>
    <dbReference type="NCBI Taxonomy" id="307972"/>
    <lineage>
        <taxon>Eukaryota</taxon>
        <taxon>Metazoa</taxon>
        <taxon>Echinodermata</taxon>
        <taxon>Eleutherozoa</taxon>
        <taxon>Echinozoa</taxon>
        <taxon>Holothuroidea</taxon>
        <taxon>Aspidochirotacea</taxon>
        <taxon>Aspidochirotida</taxon>
        <taxon>Stichopodidae</taxon>
        <taxon>Apostichopus</taxon>
    </lineage>
</organism>
<evidence type="ECO:0000256" key="8">
    <source>
        <dbReference type="SAM" id="MobiDB-lite"/>
    </source>
</evidence>
<dbReference type="InterPro" id="IPR011032">
    <property type="entry name" value="GroES-like_sf"/>
</dbReference>
<dbReference type="Pfam" id="PF16884">
    <property type="entry name" value="ADH_N_2"/>
    <property type="match status" value="1"/>
</dbReference>
<dbReference type="SUPFAM" id="SSF50129">
    <property type="entry name" value="GroES-like"/>
    <property type="match status" value="1"/>
</dbReference>
<evidence type="ECO:0000256" key="6">
    <source>
        <dbReference type="ARBA" id="ARBA00048290"/>
    </source>
</evidence>
<comment type="similarity">
    <text evidence="1">Belongs to the NADP-dependent oxidoreductase L4BD family.</text>
</comment>
<dbReference type="InterPro" id="IPR020843">
    <property type="entry name" value="ER"/>
</dbReference>